<evidence type="ECO:0000313" key="2">
    <source>
        <dbReference type="Proteomes" id="UP000014540"/>
    </source>
</evidence>
<reference evidence="1" key="1">
    <citation type="submission" date="2013-04" db="EMBL/GenBank/DDBJ databases">
        <authorList>
            <person name="Harkins D.M."/>
            <person name="Durkin A.S."/>
            <person name="Selengut J.D."/>
            <person name="Sanka R."/>
            <person name="DePew J."/>
            <person name="Purushe J."/>
            <person name="Ahmed A."/>
            <person name="van der Linden H."/>
            <person name="Goris M.G.A."/>
            <person name="Hartskeerl R.A."/>
            <person name="Vinetz J.M."/>
            <person name="Sutton G.G."/>
            <person name="Nelson W.C."/>
            <person name="Fouts D.E."/>
        </authorList>
    </citation>
    <scope>NUCLEOTIDE SEQUENCE [LARGE SCALE GENOMIC DNA]</scope>
    <source>
        <strain evidence="1">BUT 6</strain>
    </source>
</reference>
<dbReference type="STRING" id="1193011.LEP1GSC058_1617"/>
<dbReference type="Proteomes" id="UP000014540">
    <property type="component" value="Unassembled WGS sequence"/>
</dbReference>
<dbReference type="AlphaFoldDB" id="S3V0A2"/>
<protein>
    <submittedName>
        <fullName evidence="1">Uncharacterized protein</fullName>
    </submittedName>
</protein>
<organism evidence="1 2">
    <name type="scientific">Leptospira fainei serovar Hurstbridge str. BUT 6</name>
    <dbReference type="NCBI Taxonomy" id="1193011"/>
    <lineage>
        <taxon>Bacteria</taxon>
        <taxon>Pseudomonadati</taxon>
        <taxon>Spirochaetota</taxon>
        <taxon>Spirochaetia</taxon>
        <taxon>Leptospirales</taxon>
        <taxon>Leptospiraceae</taxon>
        <taxon>Leptospira</taxon>
    </lineage>
</organism>
<gene>
    <name evidence="1" type="ORF">LEP1GSC058_1617</name>
</gene>
<sequence>MQAFLLRWEPHTNLDSELYESKEFRKTCLEFFKQRKKPGFEKIRITFDRSYKIQAESEIIERAVIRRAAVIFIEWKHGSTENVSIQLERKTGLFFKRWYSMKMKCGGWLSIHRKID</sequence>
<proteinExistence type="predicted"/>
<dbReference type="EMBL" id="AKWZ02000006">
    <property type="protein sequence ID" value="EPG74903.1"/>
    <property type="molecule type" value="Genomic_DNA"/>
</dbReference>
<keyword evidence="2" id="KW-1185">Reference proteome</keyword>
<name>S3V0A2_9LEPT</name>
<evidence type="ECO:0000313" key="1">
    <source>
        <dbReference type="EMBL" id="EPG74903.1"/>
    </source>
</evidence>
<accession>S3V0A2</accession>
<comment type="caution">
    <text evidence="1">The sequence shown here is derived from an EMBL/GenBank/DDBJ whole genome shotgun (WGS) entry which is preliminary data.</text>
</comment>